<dbReference type="Pfam" id="PF03150">
    <property type="entry name" value="CCP_MauG"/>
    <property type="match status" value="1"/>
</dbReference>
<dbReference type="InterPro" id="IPR036909">
    <property type="entry name" value="Cyt_c-like_dom_sf"/>
</dbReference>
<dbReference type="PANTHER" id="PTHR30600:SF7">
    <property type="entry name" value="CYTOCHROME C PEROXIDASE-RELATED"/>
    <property type="match status" value="1"/>
</dbReference>
<feature type="binding site" description="covalent" evidence="8">
    <location>
        <position position="165"/>
    </location>
    <ligand>
        <name>heme c</name>
        <dbReference type="ChEBI" id="CHEBI:61717"/>
        <label>2</label>
    </ligand>
</feature>
<keyword evidence="4" id="KW-0732">Signal</keyword>
<dbReference type="GO" id="GO:0004130">
    <property type="term" value="F:cytochrome-c peroxidase activity"/>
    <property type="evidence" value="ECO:0007669"/>
    <property type="project" value="TreeGrafter"/>
</dbReference>
<keyword evidence="7 9" id="KW-0408">Iron</keyword>
<dbReference type="SUPFAM" id="SSF46626">
    <property type="entry name" value="Cytochrome c"/>
    <property type="match status" value="2"/>
</dbReference>
<dbReference type="AlphaFoldDB" id="A0A1Y2K4E0"/>
<feature type="binding site" description="covalent" evidence="8">
    <location>
        <position position="162"/>
    </location>
    <ligand>
        <name>heme c</name>
        <dbReference type="ChEBI" id="CHEBI:61717"/>
        <label>2</label>
    </ligand>
</feature>
<keyword evidence="2 8" id="KW-0349">Heme</keyword>
<proteinExistence type="predicted"/>
<dbReference type="PIRSF" id="PIRSF000294">
    <property type="entry name" value="Cytochrome-c_peroxidase"/>
    <property type="match status" value="1"/>
</dbReference>
<evidence type="ECO:0000259" key="10">
    <source>
        <dbReference type="PROSITE" id="PS51007"/>
    </source>
</evidence>
<dbReference type="GO" id="GO:0009055">
    <property type="term" value="F:electron transfer activity"/>
    <property type="evidence" value="ECO:0007669"/>
    <property type="project" value="InterPro"/>
</dbReference>
<dbReference type="InterPro" id="IPR009056">
    <property type="entry name" value="Cyt_c-like_dom"/>
</dbReference>
<dbReference type="Proteomes" id="UP000194003">
    <property type="component" value="Unassembled WGS sequence"/>
</dbReference>
<gene>
    <name evidence="11" type="ORF">MAIT1_02063</name>
</gene>
<keyword evidence="12" id="KW-1185">Reference proteome</keyword>
<keyword evidence="5" id="KW-0574">Periplasm</keyword>
<keyword evidence="11" id="KW-0575">Peroxidase</keyword>
<name>A0A1Y2K4E0_9PROT</name>
<dbReference type="Gene3D" id="1.10.760.10">
    <property type="entry name" value="Cytochrome c-like domain"/>
    <property type="match status" value="2"/>
</dbReference>
<keyword evidence="3 9" id="KW-0479">Metal-binding</keyword>
<dbReference type="GO" id="GO:0042597">
    <property type="term" value="C:periplasmic space"/>
    <property type="evidence" value="ECO:0007669"/>
    <property type="project" value="UniProtKB-SubCell"/>
</dbReference>
<keyword evidence="6" id="KW-0560">Oxidoreductase</keyword>
<evidence type="ECO:0000256" key="3">
    <source>
        <dbReference type="ARBA" id="ARBA00022723"/>
    </source>
</evidence>
<evidence type="ECO:0000256" key="1">
    <source>
        <dbReference type="ARBA" id="ARBA00004418"/>
    </source>
</evidence>
<evidence type="ECO:0000256" key="2">
    <source>
        <dbReference type="ARBA" id="ARBA00022617"/>
    </source>
</evidence>
<feature type="binding site" description="axial binding residue" evidence="9">
    <location>
        <position position="166"/>
    </location>
    <ligand>
        <name>heme c</name>
        <dbReference type="ChEBI" id="CHEBI:61717"/>
        <label>2</label>
    </ligand>
    <ligandPart>
        <name>Fe</name>
        <dbReference type="ChEBI" id="CHEBI:18248"/>
    </ligandPart>
</feature>
<feature type="binding site" description="covalent" evidence="8">
    <location>
        <position position="22"/>
    </location>
    <ligand>
        <name>heme c</name>
        <dbReference type="ChEBI" id="CHEBI:61717"/>
        <label>1</label>
    </ligand>
</feature>
<reference evidence="11 12" key="1">
    <citation type="journal article" date="2016" name="BMC Genomics">
        <title>Combined genomic and structural analyses of a cultured magnetotactic bacterium reveals its niche adaptation to a dynamic environment.</title>
        <authorList>
            <person name="Araujo A.C."/>
            <person name="Morillo V."/>
            <person name="Cypriano J."/>
            <person name="Teixeira L.C."/>
            <person name="Leao P."/>
            <person name="Lyra S."/>
            <person name="Almeida L.G."/>
            <person name="Bazylinski D.A."/>
            <person name="Vasconcellos A.T."/>
            <person name="Abreu F."/>
            <person name="Lins U."/>
        </authorList>
    </citation>
    <scope>NUCLEOTIDE SEQUENCE [LARGE SCALE GENOMIC DNA]</scope>
    <source>
        <strain evidence="11 12">IT-1</strain>
    </source>
</reference>
<dbReference type="STRING" id="1434232.MAIT1_02063"/>
<evidence type="ECO:0000313" key="11">
    <source>
        <dbReference type="EMBL" id="OSM01994.1"/>
    </source>
</evidence>
<feature type="binding site" description="axial binding residue" evidence="9">
    <location>
        <position position="23"/>
    </location>
    <ligand>
        <name>heme c</name>
        <dbReference type="ChEBI" id="CHEBI:61717"/>
        <label>1</label>
    </ligand>
    <ligandPart>
        <name>Fe</name>
        <dbReference type="ChEBI" id="CHEBI:18248"/>
    </ligandPart>
</feature>
<protein>
    <submittedName>
        <fullName evidence="11">Putative cytochrome c peroxidase</fullName>
    </submittedName>
</protein>
<dbReference type="PANTHER" id="PTHR30600">
    <property type="entry name" value="CYTOCHROME C PEROXIDASE-RELATED"/>
    <property type="match status" value="1"/>
</dbReference>
<comment type="cofactor">
    <cofactor evidence="8">
        <name>heme</name>
        <dbReference type="ChEBI" id="CHEBI:30413"/>
    </cofactor>
    <text evidence="8">Binds 2 heme groups.</text>
</comment>
<comment type="subcellular location">
    <subcellularLocation>
        <location evidence="1">Periplasm</location>
    </subcellularLocation>
</comment>
<feature type="domain" description="Cytochrome c" evidence="10">
    <location>
        <begin position="1"/>
        <end position="128"/>
    </location>
</feature>
<evidence type="ECO:0000256" key="5">
    <source>
        <dbReference type="ARBA" id="ARBA00022764"/>
    </source>
</evidence>
<evidence type="ECO:0000256" key="4">
    <source>
        <dbReference type="ARBA" id="ARBA00022729"/>
    </source>
</evidence>
<evidence type="ECO:0000313" key="12">
    <source>
        <dbReference type="Proteomes" id="UP000194003"/>
    </source>
</evidence>
<dbReference type="GO" id="GO:0046872">
    <property type="term" value="F:metal ion binding"/>
    <property type="evidence" value="ECO:0007669"/>
    <property type="project" value="UniProtKB-KW"/>
</dbReference>
<dbReference type="InterPro" id="IPR026259">
    <property type="entry name" value="MauG/Cytc_peroxidase"/>
</dbReference>
<feature type="binding site" description="axial binding residue" evidence="9">
    <location>
        <position position="242"/>
    </location>
    <ligand>
        <name>heme c</name>
        <dbReference type="ChEBI" id="CHEBI:61717"/>
        <label>2</label>
    </ligand>
    <ligandPart>
        <name>Fe</name>
        <dbReference type="ChEBI" id="CHEBI:18248"/>
    </ligandPart>
</feature>
<accession>A0A1Y2K4E0</accession>
<evidence type="ECO:0000256" key="6">
    <source>
        <dbReference type="ARBA" id="ARBA00023002"/>
    </source>
</evidence>
<dbReference type="InterPro" id="IPR004852">
    <property type="entry name" value="Di-haem_cyt_c_peroxidsae"/>
</dbReference>
<evidence type="ECO:0000256" key="9">
    <source>
        <dbReference type="PIRSR" id="PIRSR000294-2"/>
    </source>
</evidence>
<organism evidence="11 12">
    <name type="scientific">Magnetofaba australis IT-1</name>
    <dbReference type="NCBI Taxonomy" id="1434232"/>
    <lineage>
        <taxon>Bacteria</taxon>
        <taxon>Pseudomonadati</taxon>
        <taxon>Pseudomonadota</taxon>
        <taxon>Magnetococcia</taxon>
        <taxon>Magnetococcales</taxon>
        <taxon>Magnetococcaceae</taxon>
        <taxon>Magnetofaba</taxon>
    </lineage>
</organism>
<dbReference type="GO" id="GO:0020037">
    <property type="term" value="F:heme binding"/>
    <property type="evidence" value="ECO:0007669"/>
    <property type="project" value="InterPro"/>
</dbReference>
<comment type="caution">
    <text evidence="11">The sequence shown here is derived from an EMBL/GenBank/DDBJ whole genome shotgun (WGS) entry which is preliminary data.</text>
</comment>
<evidence type="ECO:0000256" key="7">
    <source>
        <dbReference type="ARBA" id="ARBA00023004"/>
    </source>
</evidence>
<feature type="domain" description="Cytochrome c" evidence="10">
    <location>
        <begin position="148"/>
        <end position="267"/>
    </location>
</feature>
<comment type="PTM">
    <text evidence="8">Binds 2 heme groups per subunit.</text>
</comment>
<feature type="binding site" description="covalent" evidence="8">
    <location>
        <position position="19"/>
    </location>
    <ligand>
        <name>heme c</name>
        <dbReference type="ChEBI" id="CHEBI:61717"/>
        <label>1</label>
    </ligand>
</feature>
<dbReference type="EMBL" id="LVJN01000020">
    <property type="protein sequence ID" value="OSM01994.1"/>
    <property type="molecule type" value="Genomic_DNA"/>
</dbReference>
<evidence type="ECO:0000256" key="8">
    <source>
        <dbReference type="PIRSR" id="PIRSR000294-1"/>
    </source>
</evidence>
<dbReference type="InterPro" id="IPR051395">
    <property type="entry name" value="Cytochrome_c_Peroxidase/MauG"/>
</dbReference>
<sequence>MGRALFHDPRLSADDSISCAHCHDLANGGVDGQAVSSGIDGRKGKMNAPTVFNSSLNFRQFWDGRAATLEEQINGPITRAVEMGSSWPNVVAKLNGDPQMKRRFEEAFGGPATADRVRRAIADFERSLITLDSPFDRYLQGDQDAISDQAREGYRLFKRYGCAACHQGRLVGGNLYQKLGVAEPFFAVAHVVEHEDFGRYNVTAREQDKHLFKVPSLRNVALTAPYLHDGAVNTLEQMVRLMGRHQLGVEIPRNNVDAIVAFLHTLTGKHPELKATTP</sequence>
<dbReference type="PROSITE" id="PS51007">
    <property type="entry name" value="CYTC"/>
    <property type="match status" value="2"/>
</dbReference>